<dbReference type="EMBL" id="CM020618">
    <property type="protein sequence ID" value="KAK1859220.1"/>
    <property type="molecule type" value="Genomic_DNA"/>
</dbReference>
<gene>
    <name evidence="1" type="ORF">I4F81_001817</name>
</gene>
<accession>A0ACC3BNB2</accession>
<organism evidence="1 2">
    <name type="scientific">Pyropia yezoensis</name>
    <name type="common">Susabi-nori</name>
    <name type="synonym">Porphyra yezoensis</name>
    <dbReference type="NCBI Taxonomy" id="2788"/>
    <lineage>
        <taxon>Eukaryota</taxon>
        <taxon>Rhodophyta</taxon>
        <taxon>Bangiophyceae</taxon>
        <taxon>Bangiales</taxon>
        <taxon>Bangiaceae</taxon>
        <taxon>Pyropia</taxon>
    </lineage>
</organism>
<comment type="caution">
    <text evidence="1">The sequence shown here is derived from an EMBL/GenBank/DDBJ whole genome shotgun (WGS) entry which is preliminary data.</text>
</comment>
<name>A0ACC3BNB2_PYRYE</name>
<sequence length="1636" mass="159087">MSATPARGLALPVSRVALPEAAGPVVLAAAPGAPAVADDRTASLSLPERAVSGVVAPGGEGADAAAAVDPAARAVPAVADAASTAGKPAGNTAGAAVTDPAAAAAASETAVLVGEAATRVGTAAVAPVADSGGTTAAAAAAAAAHAAHNAESSMGMGGGAGMVGGKPPGGPGADGATQDGGASELLPVSLLDAEANARAADAPAVHVDDVTGEDAAAELPSVVLDDAGADSSASKDASAALVSDLTGDNAAAELPSVVLDDAGADSSASKDASAALVSDLTGDNAAAELPSVVLDDAGADSSAAKDASAALVGDLTGDNAAAELPSVVLDDAGADSSAAKDASAALVGDLTGDNAAAELPSVKMGDADANASAAADASKMRVGDIASDNAAADLPAVVLDDLEKANAAAADGLAEQVGNLTADVAAANLPSVVLDDNEANSITANALSMPLLLGDPRDAGVSDAPTAPLDDSARDARTETGSSVPLGHLAGDAGTTDVPKLPLDDRTKDVGAAGALTVPPGDPSRDVDASASTAPPPFVGEVVANASGSADEVMDGPDVATVNGTAGGGAVAGLATAPADDLDGGDGATTSARPSSAASVPRILVAAFSADRTSLELLVDNYGAYDAVAAMAVCRVVPYAADGTEGAPFLLRSSPRSDAAAAAAAWKVVAVACGPLPADLEQAVVSWSADGVGGWSGSRMVVSPVPVQKAADAEERLNDLGRDVTGTGVVPAIDPTAGSEPPPVGPATQAPAEAADEAVSTTAAGLGDAGKLPDGDDAWAVSGVAGVPPSAGDGIDASNGGGLAASAATGSAVDAAGDSGSDHPSARDADVSLGQLPSAVDSMDPNQPADGIDSPTGVTDAAAAAAAVYAGAGAADGAAAVDGSVGDSTADTGTTAGAAGEGATNAADDPDPVEHPFDPADTYEAASAAGAPVASGAAMPTAAELAAAAASAAEAAMAAYNVPLVEHATAGEEGWPDAAVADAAAEGRAAEAARPSAAAVTVVGSRSRVPLFLLLAVAGSLYASLRRVRARRGASAWSATTWGLGSAAPRRFPSTATAGLTHAVASAAVVASGLLALVSPAWAAATSAARTARAARLAPQGEVFYYAHLADEAEAATVAARCVLVRAILAPIAHGAVITETVAAAVAAADAGAAAYGGLLTAPAPGGAGGGAPTFKCVCECFGRTLTPDDQLARFEHFRPVLSRFGGRVRLKAPDVEVWVLEDGAPLGGRRPPPGSATPAVAEVTAGGRGVSPLPPPSPAAAALAPTEATDHPPLSQVLLARLVGRGCARVCDDYSLKRRSYIGPTAMDASLSFIMANLGLVRRDTVVLDPFAGTGSCLVAAATRGAAVFASDLSLKALTGKEVAVDMASNFVQYGLPPALDAVRMDVLCPAWRWPAGGVVHAVVCDPPYGIREGSRAFAADAAAASVAAAGRPGPQRPFAPATVRVAFDDFLHHLLHAAAAALVPGGRLVYWLPTVPDEYAPADLPVHPLLRLVANCEQPLSSKLSRRLITMERLPDAPPPGAIAGATAAVDAAHSVAVPLDPRAVPLPRRTHVPAHANLAAKVFGVADRLEDALQRRPVDGAAVHVKGAERRRVAEKGGAPNRSEVAAAQATAVSRTDASTAAAAAVPAMSTFR</sequence>
<reference evidence="1" key="1">
    <citation type="submission" date="2019-11" db="EMBL/GenBank/DDBJ databases">
        <title>Nori genome reveals adaptations in red seaweeds to the harsh intertidal environment.</title>
        <authorList>
            <person name="Wang D."/>
            <person name="Mao Y."/>
        </authorList>
    </citation>
    <scope>NUCLEOTIDE SEQUENCE</scope>
    <source>
        <tissue evidence="1">Gametophyte</tissue>
    </source>
</reference>
<dbReference type="Proteomes" id="UP000798662">
    <property type="component" value="Chromosome 1"/>
</dbReference>
<protein>
    <submittedName>
        <fullName evidence="1">Uncharacterized protein</fullName>
    </submittedName>
</protein>
<evidence type="ECO:0000313" key="1">
    <source>
        <dbReference type="EMBL" id="KAK1859220.1"/>
    </source>
</evidence>
<proteinExistence type="predicted"/>
<keyword evidence="2" id="KW-1185">Reference proteome</keyword>
<evidence type="ECO:0000313" key="2">
    <source>
        <dbReference type="Proteomes" id="UP000798662"/>
    </source>
</evidence>